<dbReference type="CDD" id="cd02440">
    <property type="entry name" value="AdoMet_MTases"/>
    <property type="match status" value="1"/>
</dbReference>
<evidence type="ECO:0000313" key="3">
    <source>
        <dbReference type="Proteomes" id="UP000034081"/>
    </source>
</evidence>
<protein>
    <submittedName>
        <fullName evidence="2">Methyltransferase type 11</fullName>
    </submittedName>
</protein>
<proteinExistence type="predicted"/>
<dbReference type="Gene3D" id="3.40.50.150">
    <property type="entry name" value="Vaccinia Virus protein VP39"/>
    <property type="match status" value="1"/>
</dbReference>
<dbReference type="STRING" id="1618570.UT08_C0006G0050"/>
<organism evidence="2 3">
    <name type="scientific">Candidatus Woesebacteria bacterium GW2011_GWB1_38_8</name>
    <dbReference type="NCBI Taxonomy" id="1618570"/>
    <lineage>
        <taxon>Bacteria</taxon>
        <taxon>Candidatus Woeseibacteriota</taxon>
    </lineage>
</organism>
<dbReference type="EMBL" id="LBVL01000006">
    <property type="protein sequence ID" value="KKQ85467.1"/>
    <property type="molecule type" value="Genomic_DNA"/>
</dbReference>
<dbReference type="InterPro" id="IPR041698">
    <property type="entry name" value="Methyltransf_25"/>
</dbReference>
<keyword evidence="2" id="KW-0489">Methyltransferase</keyword>
<dbReference type="InterPro" id="IPR029063">
    <property type="entry name" value="SAM-dependent_MTases_sf"/>
</dbReference>
<dbReference type="GO" id="GO:0008168">
    <property type="term" value="F:methyltransferase activity"/>
    <property type="evidence" value="ECO:0007669"/>
    <property type="project" value="UniProtKB-KW"/>
</dbReference>
<dbReference type="SUPFAM" id="SSF53335">
    <property type="entry name" value="S-adenosyl-L-methionine-dependent methyltransferases"/>
    <property type="match status" value="1"/>
</dbReference>
<dbReference type="Pfam" id="PF13649">
    <property type="entry name" value="Methyltransf_25"/>
    <property type="match status" value="1"/>
</dbReference>
<evidence type="ECO:0000313" key="2">
    <source>
        <dbReference type="EMBL" id="KKQ85467.1"/>
    </source>
</evidence>
<sequence>MVENRSVVMPKNNYLNAGEWEKRAKRPGLLSVMSIRWSEDECRKATESLKNEIFSFLPKLAGKRILEIGCGIGRITLDLAKRSAQLYAIDISPAMLSRAQRVIKSNNVTFFSKCAHNTGFSDNYFDVVLEVTVLQHIVNESLFRKTLAEIKRVIKPDGFIFLCGEVSNIHNKVSPITIIRTLSEYKKAMKPFKLMKVKNFLCVTDNYLLTLWK</sequence>
<dbReference type="AlphaFoldDB" id="A0A0G0L372"/>
<gene>
    <name evidence="2" type="ORF">UT08_C0006G0050</name>
</gene>
<dbReference type="GO" id="GO:0032259">
    <property type="term" value="P:methylation"/>
    <property type="evidence" value="ECO:0007669"/>
    <property type="project" value="UniProtKB-KW"/>
</dbReference>
<comment type="caution">
    <text evidence="2">The sequence shown here is derived from an EMBL/GenBank/DDBJ whole genome shotgun (WGS) entry which is preliminary data.</text>
</comment>
<name>A0A0G0L372_9BACT</name>
<keyword evidence="2" id="KW-0808">Transferase</keyword>
<accession>A0A0G0L372</accession>
<feature type="domain" description="Methyltransferase" evidence="1">
    <location>
        <begin position="65"/>
        <end position="158"/>
    </location>
</feature>
<reference evidence="2 3" key="1">
    <citation type="journal article" date="2015" name="Nature">
        <title>rRNA introns, odd ribosomes, and small enigmatic genomes across a large radiation of phyla.</title>
        <authorList>
            <person name="Brown C.T."/>
            <person name="Hug L.A."/>
            <person name="Thomas B.C."/>
            <person name="Sharon I."/>
            <person name="Castelle C.J."/>
            <person name="Singh A."/>
            <person name="Wilkins M.J."/>
            <person name="Williams K.H."/>
            <person name="Banfield J.F."/>
        </authorList>
    </citation>
    <scope>NUCLEOTIDE SEQUENCE [LARGE SCALE GENOMIC DNA]</scope>
</reference>
<dbReference type="PANTHER" id="PTHR42912">
    <property type="entry name" value="METHYLTRANSFERASE"/>
    <property type="match status" value="1"/>
</dbReference>
<dbReference type="InterPro" id="IPR050508">
    <property type="entry name" value="Methyltransf_Superfamily"/>
</dbReference>
<evidence type="ECO:0000259" key="1">
    <source>
        <dbReference type="Pfam" id="PF13649"/>
    </source>
</evidence>
<dbReference type="Proteomes" id="UP000034081">
    <property type="component" value="Unassembled WGS sequence"/>
</dbReference>